<dbReference type="EMBL" id="QRJE01000041">
    <property type="protein sequence ID" value="RHH06610.1"/>
    <property type="molecule type" value="Genomic_DNA"/>
</dbReference>
<name>A0A396BMF0_BACFG</name>
<accession>A0A396BMF0</accession>
<dbReference type="InterPro" id="IPR000757">
    <property type="entry name" value="Beta-glucanase-like"/>
</dbReference>
<dbReference type="Pfam" id="PF00722">
    <property type="entry name" value="Glyco_hydro_16"/>
    <property type="match status" value="1"/>
</dbReference>
<keyword evidence="3" id="KW-0378">Hydrolase</keyword>
<feature type="domain" description="GH16" evidence="2">
    <location>
        <begin position="53"/>
        <end position="306"/>
    </location>
</feature>
<protein>
    <submittedName>
        <fullName evidence="3">Glycoside hydrolase family 16 protein</fullName>
    </submittedName>
</protein>
<comment type="similarity">
    <text evidence="1">Belongs to the glycosyl hydrolase 16 family.</text>
</comment>
<dbReference type="Proteomes" id="UP000266644">
    <property type="component" value="Unassembled WGS sequence"/>
</dbReference>
<dbReference type="Gene3D" id="2.60.120.200">
    <property type="match status" value="1"/>
</dbReference>
<evidence type="ECO:0000259" key="2">
    <source>
        <dbReference type="PROSITE" id="PS51762"/>
    </source>
</evidence>
<reference evidence="3 4" key="1">
    <citation type="submission" date="2018-08" db="EMBL/GenBank/DDBJ databases">
        <title>A genome reference for cultivated species of the human gut microbiota.</title>
        <authorList>
            <person name="Zou Y."/>
            <person name="Xue W."/>
            <person name="Luo G."/>
        </authorList>
    </citation>
    <scope>NUCLEOTIDE SEQUENCE [LARGE SCALE GENOMIC DNA]</scope>
    <source>
        <strain evidence="3 4">AM18-6</strain>
    </source>
</reference>
<evidence type="ECO:0000256" key="1">
    <source>
        <dbReference type="ARBA" id="ARBA00006865"/>
    </source>
</evidence>
<dbReference type="InterPro" id="IPR013320">
    <property type="entry name" value="ConA-like_dom_sf"/>
</dbReference>
<dbReference type="AlphaFoldDB" id="A0A396BMF0"/>
<gene>
    <name evidence="3" type="ORF">DW228_20975</name>
</gene>
<dbReference type="PROSITE" id="PS51762">
    <property type="entry name" value="GH16_2"/>
    <property type="match status" value="1"/>
</dbReference>
<dbReference type="PANTHER" id="PTHR10963">
    <property type="entry name" value="GLYCOSYL HYDROLASE-RELATED"/>
    <property type="match status" value="1"/>
</dbReference>
<proteinExistence type="inferred from homology"/>
<dbReference type="GO" id="GO:0005975">
    <property type="term" value="P:carbohydrate metabolic process"/>
    <property type="evidence" value="ECO:0007669"/>
    <property type="project" value="InterPro"/>
</dbReference>
<dbReference type="GO" id="GO:0004553">
    <property type="term" value="F:hydrolase activity, hydrolyzing O-glycosyl compounds"/>
    <property type="evidence" value="ECO:0007669"/>
    <property type="project" value="InterPro"/>
</dbReference>
<dbReference type="InterPro" id="IPR050546">
    <property type="entry name" value="Glycosyl_Hydrlase_16"/>
</dbReference>
<organism evidence="3 4">
    <name type="scientific">Bacteroides fragilis</name>
    <dbReference type="NCBI Taxonomy" id="817"/>
    <lineage>
        <taxon>Bacteria</taxon>
        <taxon>Pseudomonadati</taxon>
        <taxon>Bacteroidota</taxon>
        <taxon>Bacteroidia</taxon>
        <taxon>Bacteroidales</taxon>
        <taxon>Bacteroidaceae</taxon>
        <taxon>Bacteroides</taxon>
    </lineage>
</organism>
<dbReference type="SUPFAM" id="SSF49899">
    <property type="entry name" value="Concanavalin A-like lectins/glucanases"/>
    <property type="match status" value="1"/>
</dbReference>
<sequence length="306" mass="35112">MRVSGWRGRYVLFQPDVLFRVFNYINRDCMKMKYFTLLFFCSLFVGCSDETSTSFVNNQNQQARDTIDNEDDNSWVLIFADEFNIDGAVDSKKWNYTPRGDVAHAYYYKPNDTSVVWCEDGMLNLKFMKDETDPRGYKSGSIRTDGGKFDFTYGKVEVKAKFSSGDGSWPAIWMMPASSKYGGWPASGEIDIMEHIKDLDVAVQAVHTTGTEQKTYPFGHSGSKFKRGEWNIWGIEWNDKKIDFMVNGEVCATYYNKGLGAVQWPFDIPFFLILNVAGGKGMAGPINEKHLPFTMQVDYVRVYQWK</sequence>
<dbReference type="PANTHER" id="PTHR10963:SF55">
    <property type="entry name" value="GLYCOSIDE HYDROLASE FAMILY 16 PROTEIN"/>
    <property type="match status" value="1"/>
</dbReference>
<evidence type="ECO:0000313" key="3">
    <source>
        <dbReference type="EMBL" id="RHH06610.1"/>
    </source>
</evidence>
<dbReference type="CDD" id="cd08023">
    <property type="entry name" value="GH16_laminarinase_like"/>
    <property type="match status" value="1"/>
</dbReference>
<evidence type="ECO:0000313" key="4">
    <source>
        <dbReference type="Proteomes" id="UP000266644"/>
    </source>
</evidence>
<comment type="caution">
    <text evidence="3">The sequence shown here is derived from an EMBL/GenBank/DDBJ whole genome shotgun (WGS) entry which is preliminary data.</text>
</comment>